<keyword evidence="2" id="KW-0813">Transport</keyword>
<feature type="transmembrane region" description="Helical" evidence="7">
    <location>
        <begin position="51"/>
        <end position="74"/>
    </location>
</feature>
<feature type="transmembrane region" description="Helical" evidence="7">
    <location>
        <begin position="250"/>
        <end position="271"/>
    </location>
</feature>
<comment type="subcellular location">
    <subcellularLocation>
        <location evidence="1">Cell membrane</location>
        <topology evidence="1">Multi-pass membrane protein</topology>
    </subcellularLocation>
</comment>
<evidence type="ECO:0000256" key="6">
    <source>
        <dbReference type="ARBA" id="ARBA00023136"/>
    </source>
</evidence>
<dbReference type="RefSeq" id="WP_196199480.1">
    <property type="nucleotide sequence ID" value="NZ_JADPUN010000043.1"/>
</dbReference>
<feature type="transmembrane region" description="Helical" evidence="7">
    <location>
        <begin position="292"/>
        <end position="325"/>
    </location>
</feature>
<reference evidence="8 9" key="1">
    <citation type="submission" date="2020-11" db="EMBL/GenBank/DDBJ databases">
        <title>A novel isolate from a Black sea contaminated sediment with potential to produce alkanes: Plantactinospora alkalitolerans sp. nov.</title>
        <authorList>
            <person name="Carro L."/>
            <person name="Veyisoglu A."/>
            <person name="Guven K."/>
            <person name="Schumann P."/>
            <person name="Klenk H.-P."/>
            <person name="Sahin N."/>
        </authorList>
    </citation>
    <scope>NUCLEOTIDE SEQUENCE [LARGE SCALE GENOMIC DNA]</scope>
    <source>
        <strain evidence="8 9">S1510</strain>
    </source>
</reference>
<comment type="caution">
    <text evidence="8">The sequence shown here is derived from an EMBL/GenBank/DDBJ whole genome shotgun (WGS) entry which is preliminary data.</text>
</comment>
<proteinExistence type="predicted"/>
<dbReference type="Gene3D" id="1.20.1250.20">
    <property type="entry name" value="MFS general substrate transporter like domains"/>
    <property type="match status" value="1"/>
</dbReference>
<feature type="transmembrane region" description="Helical" evidence="7">
    <location>
        <begin position="378"/>
        <end position="398"/>
    </location>
</feature>
<dbReference type="InterPro" id="IPR036259">
    <property type="entry name" value="MFS_trans_sf"/>
</dbReference>
<gene>
    <name evidence="8" type="ORF">I0C86_02165</name>
</gene>
<evidence type="ECO:0000256" key="2">
    <source>
        <dbReference type="ARBA" id="ARBA00022448"/>
    </source>
</evidence>
<evidence type="ECO:0000256" key="1">
    <source>
        <dbReference type="ARBA" id="ARBA00004651"/>
    </source>
</evidence>
<evidence type="ECO:0000256" key="5">
    <source>
        <dbReference type="ARBA" id="ARBA00022989"/>
    </source>
</evidence>
<keyword evidence="3" id="KW-1003">Cell membrane</keyword>
<accession>A0ABS0GNP9</accession>
<dbReference type="PANTHER" id="PTHR23517">
    <property type="entry name" value="RESISTANCE PROTEIN MDTM, PUTATIVE-RELATED-RELATED"/>
    <property type="match status" value="1"/>
</dbReference>
<protein>
    <submittedName>
        <fullName evidence="8">MFS transporter</fullName>
    </submittedName>
</protein>
<dbReference type="Proteomes" id="UP000638560">
    <property type="component" value="Unassembled WGS sequence"/>
</dbReference>
<keyword evidence="9" id="KW-1185">Reference proteome</keyword>
<organism evidence="8 9">
    <name type="scientific">Plantactinospora alkalitolerans</name>
    <dbReference type="NCBI Taxonomy" id="2789879"/>
    <lineage>
        <taxon>Bacteria</taxon>
        <taxon>Bacillati</taxon>
        <taxon>Actinomycetota</taxon>
        <taxon>Actinomycetes</taxon>
        <taxon>Micromonosporales</taxon>
        <taxon>Micromonosporaceae</taxon>
        <taxon>Plantactinospora</taxon>
    </lineage>
</organism>
<feature type="transmembrane region" description="Helical" evidence="7">
    <location>
        <begin position="20"/>
        <end position="45"/>
    </location>
</feature>
<feature type="transmembrane region" description="Helical" evidence="7">
    <location>
        <begin position="148"/>
        <end position="169"/>
    </location>
</feature>
<sequence>MSVRDGTPRRWSPVPPAGQLRTLAWGTLANTVGSGLWLAGVALFLTRSVGLPATSVGLGLTVAGLIGLSASVPLGHLADRRDPRSLRALLQLLQAGVAASYLLVQSFPAFLLVAVLDALLVAGNLSVRAALVAAVAGPAGRVHAFATLRAVANIGISVGAGLAGLALAADTRLGYTMLVLGNALTYLISAGLIMRLPPSPPSPAAPGTARGAALRDGRYLAVGTVSAVMASHRVVLGLVVPLWIATQTSAPRAMVSAVLVTNTVLTVFLAVRISRAVENAVGAARTMRRAGFVLAVALLIYPTSSWFGTGGTITLLLLATVVYTIGDLFHATASASLSYELAPPHAIGQYQGVSGLLTGLAEAVGPALLTLLLLDVGTAGWVALAVVFAATGLAVPALTERALARTGGVLARQPFDQVPASPGSPVARTRVPG</sequence>
<feature type="transmembrane region" description="Helical" evidence="7">
    <location>
        <begin position="110"/>
        <end position="136"/>
    </location>
</feature>
<name>A0ABS0GNP9_9ACTN</name>
<dbReference type="InterPro" id="IPR011701">
    <property type="entry name" value="MFS"/>
</dbReference>
<evidence type="ECO:0000313" key="8">
    <source>
        <dbReference type="EMBL" id="MBF9127807.1"/>
    </source>
</evidence>
<evidence type="ECO:0000256" key="7">
    <source>
        <dbReference type="SAM" id="Phobius"/>
    </source>
</evidence>
<feature type="transmembrane region" description="Helical" evidence="7">
    <location>
        <begin position="175"/>
        <end position="194"/>
    </location>
</feature>
<dbReference type="Pfam" id="PF07690">
    <property type="entry name" value="MFS_1"/>
    <property type="match status" value="1"/>
</dbReference>
<dbReference type="EMBL" id="JADPUN010000043">
    <property type="protein sequence ID" value="MBF9127807.1"/>
    <property type="molecule type" value="Genomic_DNA"/>
</dbReference>
<keyword evidence="4 7" id="KW-0812">Transmembrane</keyword>
<keyword evidence="5 7" id="KW-1133">Transmembrane helix</keyword>
<evidence type="ECO:0000256" key="3">
    <source>
        <dbReference type="ARBA" id="ARBA00022475"/>
    </source>
</evidence>
<evidence type="ECO:0000313" key="9">
    <source>
        <dbReference type="Proteomes" id="UP000638560"/>
    </source>
</evidence>
<dbReference type="InterPro" id="IPR050171">
    <property type="entry name" value="MFS_Transporters"/>
</dbReference>
<dbReference type="PANTHER" id="PTHR23517:SF2">
    <property type="entry name" value="MULTIDRUG RESISTANCE PROTEIN MDTH"/>
    <property type="match status" value="1"/>
</dbReference>
<dbReference type="SUPFAM" id="SSF103473">
    <property type="entry name" value="MFS general substrate transporter"/>
    <property type="match status" value="1"/>
</dbReference>
<keyword evidence="6 7" id="KW-0472">Membrane</keyword>
<evidence type="ECO:0000256" key="4">
    <source>
        <dbReference type="ARBA" id="ARBA00022692"/>
    </source>
</evidence>